<accession>A0A1F5L3A3</accession>
<dbReference type="STRING" id="1835702.A0A1F5L3A3"/>
<comment type="caution">
    <text evidence="2">The sequence shown here is derived from an EMBL/GenBank/DDBJ whole genome shotgun (WGS) entry which is preliminary data.</text>
</comment>
<evidence type="ECO:0000256" key="1">
    <source>
        <dbReference type="SAM" id="SignalP"/>
    </source>
</evidence>
<name>A0A1F5L3A3_PENAI</name>
<reference evidence="2 3" key="1">
    <citation type="journal article" date="2016" name="Sci. Rep.">
        <title>Penicillium arizonense, a new, genome sequenced fungal species, reveals a high chemical diversity in secreted metabolites.</title>
        <authorList>
            <person name="Grijseels S."/>
            <person name="Nielsen J.C."/>
            <person name="Randelovic M."/>
            <person name="Nielsen J."/>
            <person name="Nielsen K.F."/>
            <person name="Workman M."/>
            <person name="Frisvad J.C."/>
        </authorList>
    </citation>
    <scope>NUCLEOTIDE SEQUENCE [LARGE SCALE GENOMIC DNA]</scope>
    <source>
        <strain evidence="2 3">CBS 141311</strain>
    </source>
</reference>
<dbReference type="GeneID" id="34581772"/>
<evidence type="ECO:0000313" key="2">
    <source>
        <dbReference type="EMBL" id="OGE47662.1"/>
    </source>
</evidence>
<organism evidence="2 3">
    <name type="scientific">Penicillium arizonense</name>
    <dbReference type="NCBI Taxonomy" id="1835702"/>
    <lineage>
        <taxon>Eukaryota</taxon>
        <taxon>Fungi</taxon>
        <taxon>Dikarya</taxon>
        <taxon>Ascomycota</taxon>
        <taxon>Pezizomycotina</taxon>
        <taxon>Eurotiomycetes</taxon>
        <taxon>Eurotiomycetidae</taxon>
        <taxon>Eurotiales</taxon>
        <taxon>Aspergillaceae</taxon>
        <taxon>Penicillium</taxon>
    </lineage>
</organism>
<proteinExistence type="predicted"/>
<keyword evidence="1" id="KW-0732">Signal</keyword>
<feature type="chain" id="PRO_5009519204" evidence="1">
    <location>
        <begin position="22"/>
        <end position="105"/>
    </location>
</feature>
<dbReference type="AlphaFoldDB" id="A0A1F5L3A3"/>
<evidence type="ECO:0000313" key="3">
    <source>
        <dbReference type="Proteomes" id="UP000177622"/>
    </source>
</evidence>
<dbReference type="RefSeq" id="XP_022483120.1">
    <property type="nucleotide sequence ID" value="XM_022637038.1"/>
</dbReference>
<gene>
    <name evidence="2" type="ORF">PENARI_c039G07446</name>
</gene>
<keyword evidence="3" id="KW-1185">Reference proteome</keyword>
<protein>
    <submittedName>
        <fullName evidence="2">Uncharacterized protein</fullName>
    </submittedName>
</protein>
<feature type="signal peptide" evidence="1">
    <location>
        <begin position="1"/>
        <end position="21"/>
    </location>
</feature>
<sequence>MAARVTLRLLVFLMELIVQLSEVVNGNRHGLNVLKVNVCGTEDGSPAAWIQDSIYQHFIYQYSIYQYSIYQYSIYQYSIYQYSSYQYSIYQYSIYQHSVYQHSVY</sequence>
<dbReference type="EMBL" id="LXJU01000039">
    <property type="protein sequence ID" value="OGE47662.1"/>
    <property type="molecule type" value="Genomic_DNA"/>
</dbReference>
<dbReference type="Proteomes" id="UP000177622">
    <property type="component" value="Unassembled WGS sequence"/>
</dbReference>